<evidence type="ECO:0000259" key="1">
    <source>
        <dbReference type="Pfam" id="PF23741"/>
    </source>
</evidence>
<feature type="domain" description="DUF7164" evidence="1">
    <location>
        <begin position="33"/>
        <end position="138"/>
    </location>
</feature>
<accession>A0A820R4G1</accession>
<proteinExistence type="predicted"/>
<dbReference type="EMBL" id="CAJOAY010031968">
    <property type="protein sequence ID" value="CAF4429365.1"/>
    <property type="molecule type" value="Genomic_DNA"/>
</dbReference>
<evidence type="ECO:0000313" key="2">
    <source>
        <dbReference type="EMBL" id="CAF4429365.1"/>
    </source>
</evidence>
<reference evidence="2" key="1">
    <citation type="submission" date="2021-02" db="EMBL/GenBank/DDBJ databases">
        <authorList>
            <person name="Nowell W R."/>
        </authorList>
    </citation>
    <scope>NUCLEOTIDE SEQUENCE</scope>
</reference>
<feature type="non-terminal residue" evidence="2">
    <location>
        <position position="138"/>
    </location>
</feature>
<evidence type="ECO:0000313" key="3">
    <source>
        <dbReference type="Proteomes" id="UP000663881"/>
    </source>
</evidence>
<dbReference type="Proteomes" id="UP000663881">
    <property type="component" value="Unassembled WGS sequence"/>
</dbReference>
<sequence>ETEPPRGRIFLYLRISNRKINSVTNHQTIFVDTNKKELFNINIPRSTLLYRHLSTYGYIDSVNIIAEGYPTFKYYDFILKTDIDVFITKQFAKFIPFVHSGLLVGRGGYSSDFNNRRLARIARDMNWTHQGIPNIGST</sequence>
<organism evidence="2 3">
    <name type="scientific">Adineta steineri</name>
    <dbReference type="NCBI Taxonomy" id="433720"/>
    <lineage>
        <taxon>Eukaryota</taxon>
        <taxon>Metazoa</taxon>
        <taxon>Spiralia</taxon>
        <taxon>Gnathifera</taxon>
        <taxon>Rotifera</taxon>
        <taxon>Eurotatoria</taxon>
        <taxon>Bdelloidea</taxon>
        <taxon>Adinetida</taxon>
        <taxon>Adinetidae</taxon>
        <taxon>Adineta</taxon>
    </lineage>
</organism>
<dbReference type="Pfam" id="PF23741">
    <property type="entry name" value="DUF7164"/>
    <property type="match status" value="1"/>
</dbReference>
<dbReference type="AlphaFoldDB" id="A0A820R4G1"/>
<dbReference type="InterPro" id="IPR055588">
    <property type="entry name" value="DUF7164"/>
</dbReference>
<feature type="non-terminal residue" evidence="2">
    <location>
        <position position="1"/>
    </location>
</feature>
<gene>
    <name evidence="2" type="ORF">OKA104_LOCUS52987</name>
</gene>
<protein>
    <recommendedName>
        <fullName evidence="1">DUF7164 domain-containing protein</fullName>
    </recommendedName>
</protein>
<name>A0A820R4G1_9BILA</name>
<comment type="caution">
    <text evidence="2">The sequence shown here is derived from an EMBL/GenBank/DDBJ whole genome shotgun (WGS) entry which is preliminary data.</text>
</comment>